<accession>A0A8H7CMT5</accession>
<sequence>MHKEMNLVKGGVQAMKLFWESIGGPAPIKLMNKANDAAAANSAPGSKASEHALAASEGGAVKVTSLVGALFNHKDDKKGQQDTFKLYFESFLGYTISCPDTSNTRFQSHCDCAIFIIVYLTKILEFMTFIMYSKESPGLNHLEQNILKKLKCTSTLTELAVLALYANAVSYPYMRVVRGMAADGTRPNAMDLGPLHAKVILFCESIAANPDLLLTPDASFKTGSLDGQLWEHGDVFYGRQTPGRASEKSIKKTVSSQGCLRRREPRSTSIPRMTTTKEDSEAYVEQCESALVSLSVHNAKSKYKVNGTMEFLRSNDAVTSALRIWLRKEARRRIDSGRDRKRRIELIERKQLAVDAKQEAETARKAKDEARKAELANLTPILDDDWIEANHNTITVPEVVKHINWHRQFVEKGVIPKKTLITAMSKTDKVRQWITALTRFNQEILPKLQFLKAAALTAGLLDADIPAAEPSIPFVDNWDALDELNDEDLMDEY</sequence>
<proteinExistence type="predicted"/>
<feature type="region of interest" description="Disordered" evidence="1">
    <location>
        <begin position="241"/>
        <end position="277"/>
    </location>
</feature>
<name>A0A8H7CMT5_9AGAR</name>
<evidence type="ECO:0000256" key="1">
    <source>
        <dbReference type="SAM" id="MobiDB-lite"/>
    </source>
</evidence>
<dbReference type="Proteomes" id="UP000623467">
    <property type="component" value="Unassembled WGS sequence"/>
</dbReference>
<dbReference type="EMBL" id="JACAZH010000026">
    <property type="protein sequence ID" value="KAF7341786.1"/>
    <property type="molecule type" value="Genomic_DNA"/>
</dbReference>
<protein>
    <submittedName>
        <fullName evidence="2">Uncharacterized protein</fullName>
    </submittedName>
</protein>
<organism evidence="2 3">
    <name type="scientific">Mycena sanguinolenta</name>
    <dbReference type="NCBI Taxonomy" id="230812"/>
    <lineage>
        <taxon>Eukaryota</taxon>
        <taxon>Fungi</taxon>
        <taxon>Dikarya</taxon>
        <taxon>Basidiomycota</taxon>
        <taxon>Agaricomycotina</taxon>
        <taxon>Agaricomycetes</taxon>
        <taxon>Agaricomycetidae</taxon>
        <taxon>Agaricales</taxon>
        <taxon>Marasmiineae</taxon>
        <taxon>Mycenaceae</taxon>
        <taxon>Mycena</taxon>
    </lineage>
</organism>
<dbReference type="OrthoDB" id="3246627at2759"/>
<dbReference type="AlphaFoldDB" id="A0A8H7CMT5"/>
<reference evidence="2" key="1">
    <citation type="submission" date="2020-05" db="EMBL/GenBank/DDBJ databases">
        <title>Mycena genomes resolve the evolution of fungal bioluminescence.</title>
        <authorList>
            <person name="Tsai I.J."/>
        </authorList>
    </citation>
    <scope>NUCLEOTIDE SEQUENCE</scope>
    <source>
        <strain evidence="2">160909Yilan</strain>
    </source>
</reference>
<comment type="caution">
    <text evidence="2">The sequence shown here is derived from an EMBL/GenBank/DDBJ whole genome shotgun (WGS) entry which is preliminary data.</text>
</comment>
<evidence type="ECO:0000313" key="3">
    <source>
        <dbReference type="Proteomes" id="UP000623467"/>
    </source>
</evidence>
<evidence type="ECO:0000313" key="2">
    <source>
        <dbReference type="EMBL" id="KAF7341786.1"/>
    </source>
</evidence>
<gene>
    <name evidence="2" type="ORF">MSAN_02033300</name>
</gene>
<keyword evidence="3" id="KW-1185">Reference proteome</keyword>